<proteinExistence type="predicted"/>
<sequence length="949" mass="106893">MKSEPVPRLNLAPKLNRPLSLWNPLDYLLLLYWVFFFPQALRWYVETFGGGGSIADAKTVQEKWEFLQQHPQQLKLCIQALFLTLVAIIYFLLLLQTDNIFSSVNWLWIIVTITSFLLHLTKGVSYAVLHNVSYSVAISLIYALIKVIAEDVMIVGFGVGIGIAWNSTASIVEGVATNVAFGVGFILALALMISMMGILIGIPMGIMLADANNKIGEIVVIFVLFGGVGFGLIGNLSILRPENWLMGLPFRWRLLQNQGVLVSKVTCIPIPSLDSLLQQWLTQDWGTGIYNINQLLTYSLQSIPVVNAVNQVLTKIPSEHLIYRVSQLAENPVDWKLLQLASTSLNQKLKLEVIEGFFEFPFFKFLPSSWQTKLHPRFNTQPRLDTPPRAVAAGFWYLHKKKAERAAEAFAVVRSLLYGEEMYTLARTLAQWKPEDIDLKTIASLPLSPIPPEPQLRPNTWTAIKTLNRVIEDAKLIQQGSSNAARSFALNRAIGELREILDREIVIPPNPPLVKRGKEELSNLSPNPFDQEIVIPPNPPLVKGGKEEIPQAERDLILDIVKTWKLALERSALDLGKIAITEPIHNPYTIGDPVTGTSFVGREDILRQLQELWVMGKQLQSVVLYGHRRMGKTSILLNLCHCCGSDIYIVYVNLQSLGSVSGGMGEIFMAITDEIAGVLNSPRPDDETLLKLPEITFKRYLKTVIENLDKKGLIIALDEFETIETLIEAGQIPPEFMGYLRGLVQMSPKLAFIFAGLHTLEEMTADYFHPFFSSVISIKVSFLTRASTRQILANPDEEFLLNYTPEALEKIYFLTHGQPFLVQLIGFYLVRRYNDLVFEGGRTRDPYFTLEDVETIINEEFFGRGRYYFEGVWGQAAQGTPQQQQIIKILAPHPQGLTLNEIATATGIDTTLLSEALLTLKRHDVVEEKTDSRFRITVELFRQWVLCSK</sequence>
<dbReference type="HOGENOM" id="CLU_014795_0_0_3"/>
<dbReference type="InterPro" id="IPR036388">
    <property type="entry name" value="WH-like_DNA-bd_sf"/>
</dbReference>
<dbReference type="GO" id="GO:0006355">
    <property type="term" value="P:regulation of DNA-templated transcription"/>
    <property type="evidence" value="ECO:0007669"/>
    <property type="project" value="InterPro"/>
</dbReference>
<dbReference type="GO" id="GO:0003677">
    <property type="term" value="F:DNA binding"/>
    <property type="evidence" value="ECO:0007669"/>
    <property type="project" value="InterPro"/>
</dbReference>
<organism evidence="3 4">
    <name type="scientific">Gloeothece citriformis (strain PCC 7424)</name>
    <name type="common">Cyanothece sp. (strain PCC 7424)</name>
    <dbReference type="NCBI Taxonomy" id="65393"/>
    <lineage>
        <taxon>Bacteria</taxon>
        <taxon>Bacillati</taxon>
        <taxon>Cyanobacteriota</taxon>
        <taxon>Cyanophyceae</taxon>
        <taxon>Oscillatoriophycideae</taxon>
        <taxon>Chroococcales</taxon>
        <taxon>Aphanothecaceae</taxon>
        <taxon>Gloeothece</taxon>
        <taxon>Gloeothece citriformis</taxon>
    </lineage>
</organism>
<keyword evidence="1" id="KW-0472">Membrane</keyword>
<keyword evidence="1" id="KW-0812">Transmembrane</keyword>
<evidence type="ECO:0000259" key="2">
    <source>
        <dbReference type="Pfam" id="PF09339"/>
    </source>
</evidence>
<dbReference type="PANTHER" id="PTHR34301:SF8">
    <property type="entry name" value="ATPASE DOMAIN-CONTAINING PROTEIN"/>
    <property type="match status" value="1"/>
</dbReference>
<dbReference type="KEGG" id="cyc:PCC7424_5276"/>
<feature type="transmembrane region" description="Helical" evidence="1">
    <location>
        <begin position="124"/>
        <end position="145"/>
    </location>
</feature>
<dbReference type="STRING" id="65393.PCC7424_5276"/>
<feature type="transmembrane region" description="Helical" evidence="1">
    <location>
        <begin position="21"/>
        <end position="41"/>
    </location>
</feature>
<dbReference type="EMBL" id="CP001291">
    <property type="protein sequence ID" value="ACK73624.1"/>
    <property type="molecule type" value="Genomic_DNA"/>
</dbReference>
<keyword evidence="1" id="KW-1133">Transmembrane helix</keyword>
<gene>
    <name evidence="3" type="ordered locus">PCC7424_5276</name>
</gene>
<dbReference type="Pfam" id="PF09339">
    <property type="entry name" value="HTH_IclR"/>
    <property type="match status" value="1"/>
</dbReference>
<accession>B7KID7</accession>
<dbReference type="Gene3D" id="1.10.10.10">
    <property type="entry name" value="Winged helix-like DNA-binding domain superfamily/Winged helix DNA-binding domain"/>
    <property type="match status" value="1"/>
</dbReference>
<keyword evidence="4" id="KW-1185">Reference proteome</keyword>
<evidence type="ECO:0000313" key="4">
    <source>
        <dbReference type="Proteomes" id="UP000002384"/>
    </source>
</evidence>
<evidence type="ECO:0000256" key="1">
    <source>
        <dbReference type="SAM" id="Phobius"/>
    </source>
</evidence>
<dbReference type="InterPro" id="IPR036390">
    <property type="entry name" value="WH_DNA-bd_sf"/>
</dbReference>
<dbReference type="Proteomes" id="UP000002384">
    <property type="component" value="Chromosome"/>
</dbReference>
<dbReference type="PANTHER" id="PTHR34301">
    <property type="entry name" value="DNA-BINDING PROTEIN-RELATED"/>
    <property type="match status" value="1"/>
</dbReference>
<name>B7KID7_GLOC7</name>
<protein>
    <submittedName>
        <fullName evidence="3">ATPase</fullName>
    </submittedName>
</protein>
<feature type="domain" description="HTH iclR-type" evidence="2">
    <location>
        <begin position="885"/>
        <end position="927"/>
    </location>
</feature>
<reference evidence="4" key="1">
    <citation type="journal article" date="2011" name="MBio">
        <title>Novel metabolic attributes of the genus Cyanothece, comprising a group of unicellular nitrogen-fixing Cyanobacteria.</title>
        <authorList>
            <person name="Bandyopadhyay A."/>
            <person name="Elvitigala T."/>
            <person name="Welsh E."/>
            <person name="Stockel J."/>
            <person name="Liberton M."/>
            <person name="Min H."/>
            <person name="Sherman L.A."/>
            <person name="Pakrasi H.B."/>
        </authorList>
    </citation>
    <scope>NUCLEOTIDE SEQUENCE [LARGE SCALE GENOMIC DNA]</scope>
    <source>
        <strain evidence="4">PCC 7424</strain>
    </source>
</reference>
<dbReference type="RefSeq" id="WP_015957202.1">
    <property type="nucleotide sequence ID" value="NC_011729.1"/>
</dbReference>
<feature type="transmembrane region" description="Helical" evidence="1">
    <location>
        <begin position="152"/>
        <end position="172"/>
    </location>
</feature>
<feature type="transmembrane region" description="Helical" evidence="1">
    <location>
        <begin position="73"/>
        <end position="93"/>
    </location>
</feature>
<feature type="transmembrane region" description="Helical" evidence="1">
    <location>
        <begin position="100"/>
        <end position="118"/>
    </location>
</feature>
<dbReference type="Gene3D" id="3.40.50.300">
    <property type="entry name" value="P-loop containing nucleotide triphosphate hydrolases"/>
    <property type="match status" value="1"/>
</dbReference>
<feature type="transmembrane region" description="Helical" evidence="1">
    <location>
        <begin position="218"/>
        <end position="239"/>
    </location>
</feature>
<dbReference type="SUPFAM" id="SSF52540">
    <property type="entry name" value="P-loop containing nucleoside triphosphate hydrolases"/>
    <property type="match status" value="1"/>
</dbReference>
<dbReference type="InterPro" id="IPR005471">
    <property type="entry name" value="Tscrpt_reg_IclR_N"/>
</dbReference>
<dbReference type="AlphaFoldDB" id="B7KID7"/>
<dbReference type="InterPro" id="IPR027417">
    <property type="entry name" value="P-loop_NTPase"/>
</dbReference>
<dbReference type="SUPFAM" id="SSF46785">
    <property type="entry name" value="Winged helix' DNA-binding domain"/>
    <property type="match status" value="1"/>
</dbReference>
<evidence type="ECO:0000313" key="3">
    <source>
        <dbReference type="EMBL" id="ACK73624.1"/>
    </source>
</evidence>
<dbReference type="eggNOG" id="COG1672">
    <property type="taxonomic scope" value="Bacteria"/>
</dbReference>
<feature type="transmembrane region" description="Helical" evidence="1">
    <location>
        <begin position="178"/>
        <end position="206"/>
    </location>
</feature>